<proteinExistence type="predicted"/>
<dbReference type="AlphaFoldDB" id="A0A7X0IFW8"/>
<organism evidence="2 3">
    <name type="scientific">Sphaerisporangium rubeum</name>
    <dbReference type="NCBI Taxonomy" id="321317"/>
    <lineage>
        <taxon>Bacteria</taxon>
        <taxon>Bacillati</taxon>
        <taxon>Actinomycetota</taxon>
        <taxon>Actinomycetes</taxon>
        <taxon>Streptosporangiales</taxon>
        <taxon>Streptosporangiaceae</taxon>
        <taxon>Sphaerisporangium</taxon>
    </lineage>
</organism>
<comment type="caution">
    <text evidence="2">The sequence shown here is derived from an EMBL/GenBank/DDBJ whole genome shotgun (WGS) entry which is preliminary data.</text>
</comment>
<reference evidence="2 3" key="1">
    <citation type="submission" date="2020-08" db="EMBL/GenBank/DDBJ databases">
        <title>Sequencing the genomes of 1000 actinobacteria strains.</title>
        <authorList>
            <person name="Klenk H.-P."/>
        </authorList>
    </citation>
    <scope>NUCLEOTIDE SEQUENCE [LARGE SCALE GENOMIC DNA]</scope>
    <source>
        <strain evidence="2 3">DSM 44936</strain>
    </source>
</reference>
<accession>A0A7X0IFW8</accession>
<keyword evidence="3" id="KW-1185">Reference proteome</keyword>
<protein>
    <submittedName>
        <fullName evidence="2">Uncharacterized protein</fullName>
    </submittedName>
</protein>
<evidence type="ECO:0000313" key="3">
    <source>
        <dbReference type="Proteomes" id="UP000555564"/>
    </source>
</evidence>
<sequence length="71" mass="7812">MKASYIVTLSVPVADFRTRLADVPGAVFVRELPPSRVVVVVPSPSARHGLSRLPGVTAVQEDRPRRPHEDR</sequence>
<feature type="region of interest" description="Disordered" evidence="1">
    <location>
        <begin position="46"/>
        <end position="71"/>
    </location>
</feature>
<dbReference type="Proteomes" id="UP000555564">
    <property type="component" value="Unassembled WGS sequence"/>
</dbReference>
<name>A0A7X0IFW8_9ACTN</name>
<evidence type="ECO:0000313" key="2">
    <source>
        <dbReference type="EMBL" id="MBB6474421.1"/>
    </source>
</evidence>
<dbReference type="EMBL" id="JACHIU010000001">
    <property type="protein sequence ID" value="MBB6474421.1"/>
    <property type="molecule type" value="Genomic_DNA"/>
</dbReference>
<evidence type="ECO:0000256" key="1">
    <source>
        <dbReference type="SAM" id="MobiDB-lite"/>
    </source>
</evidence>
<dbReference type="RefSeq" id="WP_184982915.1">
    <property type="nucleotide sequence ID" value="NZ_BAAALO010000014.1"/>
</dbReference>
<gene>
    <name evidence="2" type="ORF">BJ992_003852</name>
</gene>
<feature type="compositionally biased region" description="Basic and acidic residues" evidence="1">
    <location>
        <begin position="60"/>
        <end position="71"/>
    </location>
</feature>